<dbReference type="InterPro" id="IPR002758">
    <property type="entry name" value="Cation_antiport_E"/>
</dbReference>
<accession>F5RAM7</accession>
<dbReference type="PIRSF" id="PIRSF019239">
    <property type="entry name" value="MrpE"/>
    <property type="match status" value="1"/>
</dbReference>
<protein>
    <submittedName>
        <fullName evidence="8">pH adaptation potassium efflux system transmembrane protein E</fullName>
    </submittedName>
</protein>
<keyword evidence="6 7" id="KW-0472">Membrane</keyword>
<name>F5RAM7_METUF</name>
<dbReference type="NCBIfam" id="NF006518">
    <property type="entry name" value="PRK08965.1-2"/>
    <property type="match status" value="1"/>
</dbReference>
<comment type="subcellular location">
    <subcellularLocation>
        <location evidence="1">Cell membrane</location>
        <topology evidence="1">Multi-pass membrane protein</topology>
    </subcellularLocation>
</comment>
<dbReference type="OrthoDB" id="9807187at2"/>
<dbReference type="EMBL" id="AFHG01000036">
    <property type="protein sequence ID" value="EGK72476.1"/>
    <property type="molecule type" value="Genomic_DNA"/>
</dbReference>
<dbReference type="GO" id="GO:0005886">
    <property type="term" value="C:plasma membrane"/>
    <property type="evidence" value="ECO:0007669"/>
    <property type="project" value="UniProtKB-SubCell"/>
</dbReference>
<keyword evidence="4 7" id="KW-0812">Transmembrane</keyword>
<dbReference type="Proteomes" id="UP000005019">
    <property type="component" value="Unassembled WGS sequence"/>
</dbReference>
<dbReference type="GO" id="GO:0008324">
    <property type="term" value="F:monoatomic cation transmembrane transporter activity"/>
    <property type="evidence" value="ECO:0007669"/>
    <property type="project" value="InterPro"/>
</dbReference>
<proteinExistence type="inferred from homology"/>
<dbReference type="PANTHER" id="PTHR34584">
    <property type="entry name" value="NA(+)/H(+) ANTIPORTER SUBUNIT E1"/>
    <property type="match status" value="1"/>
</dbReference>
<evidence type="ECO:0000256" key="4">
    <source>
        <dbReference type="ARBA" id="ARBA00022692"/>
    </source>
</evidence>
<comment type="similarity">
    <text evidence="2">Belongs to the CPA3 antiporters (TC 2.A.63) subunit E family.</text>
</comment>
<feature type="transmembrane region" description="Helical" evidence="7">
    <location>
        <begin position="12"/>
        <end position="29"/>
    </location>
</feature>
<evidence type="ECO:0000256" key="5">
    <source>
        <dbReference type="ARBA" id="ARBA00022989"/>
    </source>
</evidence>
<organism evidence="8 9">
    <name type="scientific">Methyloversatilis universalis (strain ATCC BAA-1314 / DSM 25237 / JCM 13912 / CCUG 52030 / FAM5)</name>
    <dbReference type="NCBI Taxonomy" id="1000565"/>
    <lineage>
        <taxon>Bacteria</taxon>
        <taxon>Pseudomonadati</taxon>
        <taxon>Pseudomonadota</taxon>
        <taxon>Betaproteobacteria</taxon>
        <taxon>Nitrosomonadales</taxon>
        <taxon>Sterolibacteriaceae</taxon>
        <taxon>Methyloversatilis</taxon>
    </lineage>
</organism>
<dbReference type="Pfam" id="PF01899">
    <property type="entry name" value="MNHE"/>
    <property type="match status" value="1"/>
</dbReference>
<evidence type="ECO:0000313" key="8">
    <source>
        <dbReference type="EMBL" id="EGK72476.1"/>
    </source>
</evidence>
<keyword evidence="5 7" id="KW-1133">Transmembrane helix</keyword>
<evidence type="ECO:0000256" key="7">
    <source>
        <dbReference type="SAM" id="Phobius"/>
    </source>
</evidence>
<dbReference type="RefSeq" id="WP_008059856.1">
    <property type="nucleotide sequence ID" value="NZ_AFHG01000036.1"/>
</dbReference>
<dbReference type="AlphaFoldDB" id="F5RAM7"/>
<keyword evidence="9" id="KW-1185">Reference proteome</keyword>
<evidence type="ECO:0000256" key="2">
    <source>
        <dbReference type="ARBA" id="ARBA00006228"/>
    </source>
</evidence>
<evidence type="ECO:0000256" key="3">
    <source>
        <dbReference type="ARBA" id="ARBA00022475"/>
    </source>
</evidence>
<dbReference type="STRING" id="1000565.METUNv1_01241"/>
<dbReference type="eggNOG" id="COG1863">
    <property type="taxonomic scope" value="Bacteria"/>
</dbReference>
<keyword evidence="3" id="KW-1003">Cell membrane</keyword>
<evidence type="ECO:0000256" key="1">
    <source>
        <dbReference type="ARBA" id="ARBA00004651"/>
    </source>
</evidence>
<dbReference type="PANTHER" id="PTHR34584:SF1">
    <property type="entry name" value="NA(+)_H(+) ANTIPORTER SUBUNIT E1"/>
    <property type="match status" value="1"/>
</dbReference>
<comment type="caution">
    <text evidence="8">The sequence shown here is derived from an EMBL/GenBank/DDBJ whole genome shotgun (WGS) entry which is preliminary data.</text>
</comment>
<reference evidence="8 9" key="1">
    <citation type="journal article" date="2011" name="J. Bacteriol.">
        <title>Genome sequence of Methyloversatilis universalis FAM5T, a methylotrophic representative of the order Rhodocyclales.</title>
        <authorList>
            <person name="Kittichotirat W."/>
            <person name="Good N.M."/>
            <person name="Hall R."/>
            <person name="Bringel F."/>
            <person name="Lajus A."/>
            <person name="Medigue C."/>
            <person name="Smalley N.E."/>
            <person name="Beck D."/>
            <person name="Bumgarner R."/>
            <person name="Vuilleumier S."/>
            <person name="Kalyuzhnaya M.G."/>
        </authorList>
    </citation>
    <scope>NUCLEOTIDE SEQUENCE [LARGE SCALE GENOMIC DNA]</scope>
    <source>
        <strain evidence="9">ATCC BAA-1314 / JCM 13912 / FAM5</strain>
    </source>
</reference>
<feature type="transmembrane region" description="Helical" evidence="7">
    <location>
        <begin position="35"/>
        <end position="56"/>
    </location>
</feature>
<gene>
    <name evidence="8" type="ORF">METUNv1_01241</name>
</gene>
<evidence type="ECO:0000256" key="6">
    <source>
        <dbReference type="ARBA" id="ARBA00023136"/>
    </source>
</evidence>
<evidence type="ECO:0000313" key="9">
    <source>
        <dbReference type="Proteomes" id="UP000005019"/>
    </source>
</evidence>
<sequence>MSEQRSPAARRWLAHPVMSALLAAGWLMLQQSLDAGNLIAAALLALVIPRMVGGFIGDGFRLRAAGPALRLTAIVLWDIVQSNITVAKLVLNPARTPQPAWVPVPLDITHPNGIALFASIITMTPGTVSCIVDETRREILVHALDCSDPEAAARDMKARYEAPLREIFG</sequence>